<dbReference type="Proteomes" id="UP001189429">
    <property type="component" value="Unassembled WGS sequence"/>
</dbReference>
<evidence type="ECO:0008006" key="4">
    <source>
        <dbReference type="Google" id="ProtNLM"/>
    </source>
</evidence>
<dbReference type="PROSITE" id="PS51367">
    <property type="entry name" value="THAUMATIN_2"/>
    <property type="match status" value="1"/>
</dbReference>
<dbReference type="SUPFAM" id="SSF49870">
    <property type="entry name" value="Osmotin, thaumatin-like protein"/>
    <property type="match status" value="1"/>
</dbReference>
<dbReference type="PANTHER" id="PTHR31013">
    <property type="entry name" value="THAUMATIN FAMILY PROTEIN-RELATED"/>
    <property type="match status" value="1"/>
</dbReference>
<reference evidence="2" key="1">
    <citation type="submission" date="2023-10" db="EMBL/GenBank/DDBJ databases">
        <authorList>
            <person name="Chen Y."/>
            <person name="Shah S."/>
            <person name="Dougan E. K."/>
            <person name="Thang M."/>
            <person name="Chan C."/>
        </authorList>
    </citation>
    <scope>NUCLEOTIDE SEQUENCE [LARGE SCALE GENOMIC DNA]</scope>
</reference>
<dbReference type="Pfam" id="PF00314">
    <property type="entry name" value="Thaumatin"/>
    <property type="match status" value="1"/>
</dbReference>
<organism evidence="2 3">
    <name type="scientific">Prorocentrum cordatum</name>
    <dbReference type="NCBI Taxonomy" id="2364126"/>
    <lineage>
        <taxon>Eukaryota</taxon>
        <taxon>Sar</taxon>
        <taxon>Alveolata</taxon>
        <taxon>Dinophyceae</taxon>
        <taxon>Prorocentrales</taxon>
        <taxon>Prorocentraceae</taxon>
        <taxon>Prorocentrum</taxon>
    </lineage>
</organism>
<protein>
    <recommendedName>
        <fullName evidence="4">Cellulase</fullName>
    </recommendedName>
</protein>
<gene>
    <name evidence="2" type="ORF">PCOR1329_LOCUS35116</name>
</gene>
<feature type="signal peptide" evidence="1">
    <location>
        <begin position="1"/>
        <end position="17"/>
    </location>
</feature>
<sequence length="380" mass="40177">MALKLLALASVIWVGNADDQPTRLRITSACETEPMWIAHEAGAAVGPDPQNIKLDPGMSHDMIVTDNLKATRYWPKFRCSSAGDQCAIGGSGGPDETCDEHIGCAPAIDSKFEATFGEAGQPCNTTYPPGEYTGCDWLDISMVDGFTVPFRLVIKGDCKARVVQKTNVTQTINCAHISTDMCPDAEKLGQAGTVSLKAVHPNTGEVVGCYAPCSKLTFQSWNNAIAKDHQPQDALCKDYCCPTPPESPEACRTGPVKDTAYVKTVHQMCPGVYGYSYDDGVGLMTCPAGTAYEMIFYCPTSPSPSPPPPGPPSPPSPPPPVTCSVGDSVSCPGTGDTKCAGDSCCPDGSICPSADPAYHGCPQAKERDCTQPGMLEYIVF</sequence>
<dbReference type="Gene3D" id="2.60.110.10">
    <property type="entry name" value="Thaumatin"/>
    <property type="match status" value="1"/>
</dbReference>
<name>A0ABN9T3R1_9DINO</name>
<dbReference type="EMBL" id="CAUYUJ010014294">
    <property type="protein sequence ID" value="CAK0839444.1"/>
    <property type="molecule type" value="Genomic_DNA"/>
</dbReference>
<keyword evidence="1" id="KW-0732">Signal</keyword>
<dbReference type="SMART" id="SM00205">
    <property type="entry name" value="THN"/>
    <property type="match status" value="1"/>
</dbReference>
<comment type="caution">
    <text evidence="2">The sequence shown here is derived from an EMBL/GenBank/DDBJ whole genome shotgun (WGS) entry which is preliminary data.</text>
</comment>
<dbReference type="InterPro" id="IPR001938">
    <property type="entry name" value="Thaumatin"/>
</dbReference>
<dbReference type="InterPro" id="IPR037176">
    <property type="entry name" value="Osmotin/thaumatin-like_sf"/>
</dbReference>
<evidence type="ECO:0000256" key="1">
    <source>
        <dbReference type="SAM" id="SignalP"/>
    </source>
</evidence>
<feature type="chain" id="PRO_5045948224" description="Cellulase" evidence="1">
    <location>
        <begin position="18"/>
        <end position="380"/>
    </location>
</feature>
<accession>A0ABN9T3R1</accession>
<evidence type="ECO:0000313" key="2">
    <source>
        <dbReference type="EMBL" id="CAK0839444.1"/>
    </source>
</evidence>
<keyword evidence="3" id="KW-1185">Reference proteome</keyword>
<dbReference type="PANTHER" id="PTHR31013:SF2">
    <property type="entry name" value="THAUMATIN-LIKE PROTEIN"/>
    <property type="match status" value="1"/>
</dbReference>
<evidence type="ECO:0000313" key="3">
    <source>
        <dbReference type="Proteomes" id="UP001189429"/>
    </source>
</evidence>
<proteinExistence type="predicted"/>